<evidence type="ECO:0000313" key="1">
    <source>
        <dbReference type="EMBL" id="ATX75277.1"/>
    </source>
</evidence>
<dbReference type="RefSeq" id="WP_100255695.1">
    <property type="nucleotide sequence ID" value="NZ_CP011797.1"/>
</dbReference>
<organism evidence="1 2">
    <name type="scientific">Reinekea forsetii</name>
    <dbReference type="NCBI Taxonomy" id="1336806"/>
    <lineage>
        <taxon>Bacteria</taxon>
        <taxon>Pseudomonadati</taxon>
        <taxon>Pseudomonadota</taxon>
        <taxon>Gammaproteobacteria</taxon>
        <taxon>Oceanospirillales</taxon>
        <taxon>Saccharospirillaceae</taxon>
        <taxon>Reinekea</taxon>
    </lineage>
</organism>
<keyword evidence="2" id="KW-1185">Reference proteome</keyword>
<proteinExistence type="predicted"/>
<protein>
    <submittedName>
        <fullName evidence="1">Uncharacterized protein</fullName>
    </submittedName>
</protein>
<dbReference type="KEGG" id="rfo:REIFOR_00099"/>
<evidence type="ECO:0000313" key="2">
    <source>
        <dbReference type="Proteomes" id="UP000229757"/>
    </source>
</evidence>
<gene>
    <name evidence="1" type="ORF">REIFOR_00099</name>
</gene>
<accession>A0A2K8KJQ8</accession>
<reference evidence="1 2" key="1">
    <citation type="journal article" date="2017" name="Environ. Microbiol.">
        <title>Genomic and physiological analyses of 'Reinekea forsetii' reveal a versatile opportunistic lifestyle during spring algae blooms.</title>
        <authorList>
            <person name="Avci B."/>
            <person name="Hahnke R.L."/>
            <person name="Chafee M."/>
            <person name="Fischer T."/>
            <person name="Gruber-Vodicka H."/>
            <person name="Tegetmeyer H.E."/>
            <person name="Harder J."/>
            <person name="Fuchs B.M."/>
            <person name="Amann R.I."/>
            <person name="Teeling H."/>
        </authorList>
    </citation>
    <scope>NUCLEOTIDE SEQUENCE [LARGE SCALE GENOMIC DNA]</scope>
    <source>
        <strain evidence="1 2">Hel1_31_D35</strain>
    </source>
</reference>
<name>A0A2K8KJQ8_9GAMM</name>
<dbReference type="Proteomes" id="UP000229757">
    <property type="component" value="Chromosome"/>
</dbReference>
<dbReference type="OrthoDB" id="5871096at2"/>
<sequence>MNIDALLQAETHFFQRYPGGFDDPALLPSVKKHRVEKMVAQCQEAFATTAFTHTEEVVQNWIKIVGRSSMVSLFEKPKFKDCLNSLSPQDKQQAVEALYEQLHGDAELGLNTLVTLFERHKMAKWSILSVVPAYFRPSVEVFVKPTTAKGVIAHFELDGLVYHSRPSWSFYQAYRAEIRAMKELVDVNLAPNNAAFSGFLMMSISGLK</sequence>
<dbReference type="AlphaFoldDB" id="A0A2K8KJQ8"/>
<dbReference type="EMBL" id="CP011797">
    <property type="protein sequence ID" value="ATX75277.1"/>
    <property type="molecule type" value="Genomic_DNA"/>
</dbReference>